<keyword evidence="2" id="KW-1185">Reference proteome</keyword>
<reference evidence="1" key="1">
    <citation type="submission" date="2023-06" db="EMBL/GenBank/DDBJ databases">
        <authorList>
            <consortium name="Lawrence Berkeley National Laboratory"/>
            <person name="Ahrendt S."/>
            <person name="Sahu N."/>
            <person name="Indic B."/>
            <person name="Wong-Bajracharya J."/>
            <person name="Merenyi Z."/>
            <person name="Ke H.-M."/>
            <person name="Monk M."/>
            <person name="Kocsube S."/>
            <person name="Drula E."/>
            <person name="Lipzen A."/>
            <person name="Balint B."/>
            <person name="Henrissat B."/>
            <person name="Andreopoulos B."/>
            <person name="Martin F.M."/>
            <person name="Harder C.B."/>
            <person name="Rigling D."/>
            <person name="Ford K.L."/>
            <person name="Foster G.D."/>
            <person name="Pangilinan J."/>
            <person name="Papanicolaou A."/>
            <person name="Barry K."/>
            <person name="LaButti K."/>
            <person name="Viragh M."/>
            <person name="Koriabine M."/>
            <person name="Yan M."/>
            <person name="Riley R."/>
            <person name="Champramary S."/>
            <person name="Plett K.L."/>
            <person name="Tsai I.J."/>
            <person name="Slot J."/>
            <person name="Sipos G."/>
            <person name="Plett J."/>
            <person name="Nagy L.G."/>
            <person name="Grigoriev I.V."/>
        </authorList>
    </citation>
    <scope>NUCLEOTIDE SEQUENCE</scope>
    <source>
        <strain evidence="1">FPL87.14</strain>
    </source>
</reference>
<organism evidence="1 2">
    <name type="scientific">Armillaria borealis</name>
    <dbReference type="NCBI Taxonomy" id="47425"/>
    <lineage>
        <taxon>Eukaryota</taxon>
        <taxon>Fungi</taxon>
        <taxon>Dikarya</taxon>
        <taxon>Basidiomycota</taxon>
        <taxon>Agaricomycotina</taxon>
        <taxon>Agaricomycetes</taxon>
        <taxon>Agaricomycetidae</taxon>
        <taxon>Agaricales</taxon>
        <taxon>Marasmiineae</taxon>
        <taxon>Physalacriaceae</taxon>
        <taxon>Armillaria</taxon>
    </lineage>
</organism>
<dbReference type="EMBL" id="JAUEPT010000067">
    <property type="protein sequence ID" value="KAK0434946.1"/>
    <property type="molecule type" value="Genomic_DNA"/>
</dbReference>
<gene>
    <name evidence="1" type="ORF">EV421DRAFT_1740582</name>
</gene>
<comment type="caution">
    <text evidence="1">The sequence shown here is derived from an EMBL/GenBank/DDBJ whole genome shotgun (WGS) entry which is preliminary data.</text>
</comment>
<accession>A0AA39J2J0</accession>
<dbReference type="AlphaFoldDB" id="A0AA39J2J0"/>
<dbReference type="Proteomes" id="UP001175226">
    <property type="component" value="Unassembled WGS sequence"/>
</dbReference>
<evidence type="ECO:0000313" key="1">
    <source>
        <dbReference type="EMBL" id="KAK0434946.1"/>
    </source>
</evidence>
<protein>
    <submittedName>
        <fullName evidence="1">Uncharacterized protein</fullName>
    </submittedName>
</protein>
<proteinExistence type="predicted"/>
<name>A0AA39J2J0_9AGAR</name>
<evidence type="ECO:0000313" key="2">
    <source>
        <dbReference type="Proteomes" id="UP001175226"/>
    </source>
</evidence>
<sequence length="208" mass="23342">MIWPSLSCIDAVVSHLDGHKLALCPTQNLKLEDCRDVLTPHQESPKSGREVFARPGRRRILNVTGVTNLNFCPSASFLICLHSTKSIMDDHANEMEVIGGYSYFFADVKIMSARLNPPPHPLCPPVSLFAKWWPLNRNGSQIDNKSLSTRLRLYPRDPEDTLLKKEFSKIFPGLTEDPEYVTLADPFFEVALNSQQCFPVVMTTPGLG</sequence>